<protein>
    <submittedName>
        <fullName evidence="1">Uncharacterized protein</fullName>
    </submittedName>
</protein>
<reference evidence="1 2" key="1">
    <citation type="submission" date="2012-02" db="EMBL/GenBank/DDBJ databases">
        <title>The Genome Sequence of Bacteroides cellulosilyticus CL02T12C19.</title>
        <authorList>
            <consortium name="The Broad Institute Genome Sequencing Platform"/>
            <person name="Earl A."/>
            <person name="Ward D."/>
            <person name="Feldgarden M."/>
            <person name="Gevers D."/>
            <person name="Zitomersky N.L."/>
            <person name="Coyne M.J."/>
            <person name="Comstock L.E."/>
            <person name="Young S.K."/>
            <person name="Zeng Q."/>
            <person name="Gargeya S."/>
            <person name="Fitzgerald M."/>
            <person name="Haas B."/>
            <person name="Abouelleil A."/>
            <person name="Alvarado L."/>
            <person name="Arachchi H.M."/>
            <person name="Berlin A."/>
            <person name="Chapman S.B."/>
            <person name="Gearin G."/>
            <person name="Goldberg J."/>
            <person name="Griggs A."/>
            <person name="Gujja S."/>
            <person name="Hansen M."/>
            <person name="Heiman D."/>
            <person name="Howarth C."/>
            <person name="Larimer J."/>
            <person name="Lui A."/>
            <person name="MacDonald P.J.P."/>
            <person name="McCowen C."/>
            <person name="Montmayeur A."/>
            <person name="Murphy C."/>
            <person name="Neiman D."/>
            <person name="Pearson M."/>
            <person name="Priest M."/>
            <person name="Roberts A."/>
            <person name="Saif S."/>
            <person name="Shea T."/>
            <person name="Sisk P."/>
            <person name="Stolte C."/>
            <person name="Sykes S."/>
            <person name="Wortman J."/>
            <person name="Nusbaum C."/>
            <person name="Birren B."/>
        </authorList>
    </citation>
    <scope>NUCLEOTIDE SEQUENCE [LARGE SCALE GENOMIC DNA]</scope>
    <source>
        <strain evidence="1 2">CL02T12C19</strain>
    </source>
</reference>
<keyword evidence="2" id="KW-1185">Reference proteome</keyword>
<evidence type="ECO:0000313" key="2">
    <source>
        <dbReference type="Proteomes" id="UP000003741"/>
    </source>
</evidence>
<dbReference type="EMBL" id="AGXG01000123">
    <property type="protein sequence ID" value="EIY20264.1"/>
    <property type="molecule type" value="Genomic_DNA"/>
</dbReference>
<proteinExistence type="predicted"/>
<accession>I9EJI6</accession>
<gene>
    <name evidence="1" type="ORF">HMPREF1062_05582</name>
</gene>
<comment type="caution">
    <text evidence="1">The sequence shown here is derived from an EMBL/GenBank/DDBJ whole genome shotgun (WGS) entry which is preliminary data.</text>
</comment>
<dbReference type="Proteomes" id="UP000003741">
    <property type="component" value="Unassembled WGS sequence"/>
</dbReference>
<evidence type="ECO:0000313" key="1">
    <source>
        <dbReference type="EMBL" id="EIY20264.1"/>
    </source>
</evidence>
<organism evidence="1 2">
    <name type="scientific">Bacteroides cellulosilyticus CL02T12C19</name>
    <dbReference type="NCBI Taxonomy" id="997874"/>
    <lineage>
        <taxon>Bacteria</taxon>
        <taxon>Pseudomonadati</taxon>
        <taxon>Bacteroidota</taxon>
        <taxon>Bacteroidia</taxon>
        <taxon>Bacteroidales</taxon>
        <taxon>Bacteroidaceae</taxon>
        <taxon>Bacteroides</taxon>
    </lineage>
</organism>
<dbReference type="AlphaFoldDB" id="I9EJI6"/>
<dbReference type="HOGENOM" id="CLU_2153200_0_0_10"/>
<sequence>MRKTGVGIKGGYCSVSDYKKGIGLIIKGDGSAFGHSIKDTATTSGGCIAVFVDSILCCFVRLALPCFPAVHGGYIRIEGTCSPAETFFVDFTVVNLIGDTFRFVTVFGDTI</sequence>
<name>I9EJI6_9BACE</name>